<organism evidence="3 4">
    <name type="scientific">Hibiscus sabdariffa</name>
    <name type="common">roselle</name>
    <dbReference type="NCBI Taxonomy" id="183260"/>
    <lineage>
        <taxon>Eukaryota</taxon>
        <taxon>Viridiplantae</taxon>
        <taxon>Streptophyta</taxon>
        <taxon>Embryophyta</taxon>
        <taxon>Tracheophyta</taxon>
        <taxon>Spermatophyta</taxon>
        <taxon>Magnoliopsida</taxon>
        <taxon>eudicotyledons</taxon>
        <taxon>Gunneridae</taxon>
        <taxon>Pentapetalae</taxon>
        <taxon>rosids</taxon>
        <taxon>malvids</taxon>
        <taxon>Malvales</taxon>
        <taxon>Malvaceae</taxon>
        <taxon>Malvoideae</taxon>
        <taxon>Hibiscus</taxon>
    </lineage>
</organism>
<evidence type="ECO:0000259" key="2">
    <source>
        <dbReference type="Pfam" id="PF07734"/>
    </source>
</evidence>
<dbReference type="EMBL" id="JBBPBM010000034">
    <property type="protein sequence ID" value="KAK8532159.1"/>
    <property type="molecule type" value="Genomic_DNA"/>
</dbReference>
<dbReference type="InterPro" id="IPR006527">
    <property type="entry name" value="F-box-assoc_dom_typ1"/>
</dbReference>
<dbReference type="PANTHER" id="PTHR35546:SF115">
    <property type="entry name" value="F-BOX DOMAIN-CONTAINING PROTEIN"/>
    <property type="match status" value="1"/>
</dbReference>
<evidence type="ECO:0000313" key="4">
    <source>
        <dbReference type="Proteomes" id="UP001472677"/>
    </source>
</evidence>
<dbReference type="NCBIfam" id="TIGR01640">
    <property type="entry name" value="F_box_assoc_1"/>
    <property type="match status" value="1"/>
</dbReference>
<dbReference type="PANTHER" id="PTHR35546">
    <property type="entry name" value="F-BOX PROTEIN INTERACTION DOMAIN PROTEIN-RELATED"/>
    <property type="match status" value="1"/>
</dbReference>
<dbReference type="InterPro" id="IPR055290">
    <property type="entry name" value="At3g26010-like"/>
</dbReference>
<evidence type="ECO:0008006" key="5">
    <source>
        <dbReference type="Google" id="ProtNLM"/>
    </source>
</evidence>
<name>A0ABR2D841_9ROSI</name>
<feature type="domain" description="F-box" evidence="1">
    <location>
        <begin position="103"/>
        <end position="137"/>
    </location>
</feature>
<dbReference type="InterPro" id="IPR036047">
    <property type="entry name" value="F-box-like_dom_sf"/>
</dbReference>
<accession>A0ABR2D841</accession>
<dbReference type="Pfam" id="PF00646">
    <property type="entry name" value="F-box"/>
    <property type="match status" value="1"/>
</dbReference>
<keyword evidence="4" id="KW-1185">Reference proteome</keyword>
<dbReference type="InterPro" id="IPR017451">
    <property type="entry name" value="F-box-assoc_interact_dom"/>
</dbReference>
<evidence type="ECO:0000313" key="3">
    <source>
        <dbReference type="EMBL" id="KAK8532159.1"/>
    </source>
</evidence>
<gene>
    <name evidence="3" type="ORF">V6N12_053605</name>
</gene>
<protein>
    <recommendedName>
        <fullName evidence="5">F-box domain-containing protein</fullName>
    </recommendedName>
</protein>
<proteinExistence type="predicted"/>
<dbReference type="Pfam" id="PF07734">
    <property type="entry name" value="FBA_1"/>
    <property type="match status" value="1"/>
</dbReference>
<feature type="domain" description="F-box associated beta-propeller type 1" evidence="2">
    <location>
        <begin position="190"/>
        <end position="347"/>
    </location>
</feature>
<comment type="caution">
    <text evidence="3">The sequence shown here is derived from an EMBL/GenBank/DDBJ whole genome shotgun (WGS) entry which is preliminary data.</text>
</comment>
<dbReference type="Proteomes" id="UP001472677">
    <property type="component" value="Unassembled WGS sequence"/>
</dbReference>
<sequence>MSAKRDMFYDKLADITRTLDDCENYIPWRWRHHAGQNQNSLFNVLLNLILLRHGSISNLLLLLYKSFFFGLMQTNYLKKKKKMKISTMLYSVSAADKIAHNQDLLTLILLRLPTKSLIKFKCVSKLWRLIISDPDFCLSHTRLHHRHGFLSPTALLLKGDRFTPPSEFSIVPLKHYSKVPFFHYINYSDVKILQSCNGLLLCESYRRNYLVCNPTTKAFRKIYCPSNSCYNFLSRFCVSLAFDPLRSPDYKIICIWESYREPCKFNLDLYSSKTGSWDLSIITFEVDEDEPVELNHGVFCNGRIHWCGYGNESLFFDVENERLETMAMALPVQMDAPEECRYLGESRGVLYLAVTYCMPVCLELDIFEMARDYSQWIWKKRLNLGDAVKAFPELELGCVEYGPGFSGVCMIRSEEEDEARVVVWADGKIVCFDLREGAWKMLYDLGPGIKIGSLYLGEDDHLHYERFHAYQYFENLSCL</sequence>
<evidence type="ECO:0000259" key="1">
    <source>
        <dbReference type="Pfam" id="PF00646"/>
    </source>
</evidence>
<reference evidence="3 4" key="1">
    <citation type="journal article" date="2024" name="G3 (Bethesda)">
        <title>Genome assembly of Hibiscus sabdariffa L. provides insights into metabolisms of medicinal natural products.</title>
        <authorList>
            <person name="Kim T."/>
        </authorList>
    </citation>
    <scope>NUCLEOTIDE SEQUENCE [LARGE SCALE GENOMIC DNA]</scope>
    <source>
        <strain evidence="3">TK-2024</strain>
        <tissue evidence="3">Old leaves</tissue>
    </source>
</reference>
<dbReference type="InterPro" id="IPR001810">
    <property type="entry name" value="F-box_dom"/>
</dbReference>
<dbReference type="SUPFAM" id="SSF81383">
    <property type="entry name" value="F-box domain"/>
    <property type="match status" value="1"/>
</dbReference>